<keyword evidence="2" id="KW-0249">Electron transport</keyword>
<comment type="function">
    <text evidence="2">Accessory subunit of the mitochondrial membrane respiratory chain NADH dehydrogenase (Complex I), that is believed not to be involved in catalysis. Complex I functions in the transfer of electrons from NADH to the respiratory chain. The immediate electron acceptor for the enzyme is believed to be ubiquinone.</text>
</comment>
<keyword evidence="2" id="KW-0999">Mitochondrion inner membrane</keyword>
<dbReference type="GO" id="GO:0006979">
    <property type="term" value="P:response to oxidative stress"/>
    <property type="evidence" value="ECO:0007669"/>
    <property type="project" value="TreeGrafter"/>
</dbReference>
<gene>
    <name evidence="4" type="ORF">Ahy_B01g052339</name>
</gene>
<dbReference type="InterPro" id="IPR007763">
    <property type="entry name" value="NDUFA12"/>
</dbReference>
<evidence type="ECO:0000256" key="2">
    <source>
        <dbReference type="RuleBase" id="RU363103"/>
    </source>
</evidence>
<protein>
    <recommendedName>
        <fullName evidence="2">NADH dehydrogenase [ubiquinone] 1 alpha subcomplex subunit 12</fullName>
    </recommendedName>
</protein>
<dbReference type="PANTHER" id="PTHR12910:SF1">
    <property type="entry name" value="NADH DEHYDROGENASE [UBIQUINONE] 1 ALPHA SUBCOMPLEX SUBUNIT 12"/>
    <property type="match status" value="1"/>
</dbReference>
<feature type="region of interest" description="Disordered" evidence="3">
    <location>
        <begin position="122"/>
        <end position="213"/>
    </location>
</feature>
<name>A0A445AP62_ARAHY</name>
<keyword evidence="5" id="KW-1185">Reference proteome</keyword>
<organism evidence="4 5">
    <name type="scientific">Arachis hypogaea</name>
    <name type="common">Peanut</name>
    <dbReference type="NCBI Taxonomy" id="3818"/>
    <lineage>
        <taxon>Eukaryota</taxon>
        <taxon>Viridiplantae</taxon>
        <taxon>Streptophyta</taxon>
        <taxon>Embryophyta</taxon>
        <taxon>Tracheophyta</taxon>
        <taxon>Spermatophyta</taxon>
        <taxon>Magnoliopsida</taxon>
        <taxon>eudicotyledons</taxon>
        <taxon>Gunneridae</taxon>
        <taxon>Pentapetalae</taxon>
        <taxon>rosids</taxon>
        <taxon>fabids</taxon>
        <taxon>Fabales</taxon>
        <taxon>Fabaceae</taxon>
        <taxon>Papilionoideae</taxon>
        <taxon>50 kb inversion clade</taxon>
        <taxon>dalbergioids sensu lato</taxon>
        <taxon>Dalbergieae</taxon>
        <taxon>Pterocarpus clade</taxon>
        <taxon>Arachis</taxon>
    </lineage>
</organism>
<reference evidence="4 5" key="1">
    <citation type="submission" date="2019-01" db="EMBL/GenBank/DDBJ databases">
        <title>Sequencing of cultivated peanut Arachis hypogaea provides insights into genome evolution and oil improvement.</title>
        <authorList>
            <person name="Chen X."/>
        </authorList>
    </citation>
    <scope>NUCLEOTIDE SEQUENCE [LARGE SCALE GENOMIC DNA]</scope>
    <source>
        <strain evidence="5">cv. Fuhuasheng</strain>
        <tissue evidence="4">Leaves</tissue>
    </source>
</reference>
<keyword evidence="2" id="KW-0496">Mitochondrion</keyword>
<dbReference type="OrthoDB" id="274641at2759"/>
<dbReference type="GO" id="GO:0005743">
    <property type="term" value="C:mitochondrial inner membrane"/>
    <property type="evidence" value="ECO:0007669"/>
    <property type="project" value="UniProtKB-SubCell"/>
</dbReference>
<keyword evidence="2" id="KW-0472">Membrane</keyword>
<evidence type="ECO:0000313" key="5">
    <source>
        <dbReference type="Proteomes" id="UP000289738"/>
    </source>
</evidence>
<comment type="similarity">
    <text evidence="1 2">Belongs to the complex I NDUFA12 subunit family.</text>
</comment>
<evidence type="ECO:0000313" key="4">
    <source>
        <dbReference type="EMBL" id="RYR28219.1"/>
    </source>
</evidence>
<keyword evidence="2" id="KW-0813">Transport</keyword>
<dbReference type="Proteomes" id="UP000289738">
    <property type="component" value="Chromosome B01"/>
</dbReference>
<dbReference type="EMBL" id="SDMP01000011">
    <property type="protein sequence ID" value="RYR28219.1"/>
    <property type="molecule type" value="Genomic_DNA"/>
</dbReference>
<sequence>MFQLLFFEKETAKLNKMRRVLGKISGLLSNRNMVGVDKTGNKYFTKMEEIDGISCIYLILLSCFGVLVKEKRWVVFKGEEDPTSIPVEWICWLNGQRKKAPTPEEMMELEARRERVRQNVALLKKEEEERRAKEGSTGKRVSTGKVAGPDLKSFIRQIPVGSEGSEVEESSGARGNLRSTQENKTEKEKVEPESSEPTGSGATFRPGTWQPPT</sequence>
<dbReference type="STRING" id="3818.A0A445AP62"/>
<dbReference type="GO" id="GO:0045271">
    <property type="term" value="C:respiratory chain complex I"/>
    <property type="evidence" value="ECO:0007669"/>
    <property type="project" value="InterPro"/>
</dbReference>
<evidence type="ECO:0000256" key="1">
    <source>
        <dbReference type="ARBA" id="ARBA00007355"/>
    </source>
</evidence>
<dbReference type="AlphaFoldDB" id="A0A445AP62"/>
<proteinExistence type="inferred from homology"/>
<comment type="subcellular location">
    <subcellularLocation>
        <location evidence="2">Mitochondrion inner membrane</location>
        <topology evidence="2">Peripheral membrane protein</topology>
        <orientation evidence="2">Matrix side</orientation>
    </subcellularLocation>
</comment>
<evidence type="ECO:0000256" key="3">
    <source>
        <dbReference type="SAM" id="MobiDB-lite"/>
    </source>
</evidence>
<keyword evidence="2" id="KW-0679">Respiratory chain</keyword>
<feature type="compositionally biased region" description="Basic and acidic residues" evidence="3">
    <location>
        <begin position="181"/>
        <end position="192"/>
    </location>
</feature>
<comment type="caution">
    <text evidence="4">The sequence shown here is derived from an EMBL/GenBank/DDBJ whole genome shotgun (WGS) entry which is preliminary data.</text>
</comment>
<dbReference type="Pfam" id="PF05071">
    <property type="entry name" value="NDUFA12"/>
    <property type="match status" value="1"/>
</dbReference>
<dbReference type="PANTHER" id="PTHR12910">
    <property type="entry name" value="NADH-UBIQUINONE OXIDOREDUCTASE SUBUNIT B17.2"/>
    <property type="match status" value="1"/>
</dbReference>
<accession>A0A445AP62</accession>
<feature type="compositionally biased region" description="Basic and acidic residues" evidence="3">
    <location>
        <begin position="122"/>
        <end position="137"/>
    </location>
</feature>